<feature type="region of interest" description="Disordered" evidence="5">
    <location>
        <begin position="232"/>
        <end position="273"/>
    </location>
</feature>
<name>A0A939DZ56_9CORY</name>
<reference evidence="8" key="1">
    <citation type="submission" date="2021-03" db="EMBL/GenBank/DDBJ databases">
        <authorList>
            <person name="Sun Q."/>
        </authorList>
    </citation>
    <scope>NUCLEOTIDE SEQUENCE</scope>
    <source>
        <strain evidence="8">CCM 8862</strain>
    </source>
</reference>
<dbReference type="PANTHER" id="PTHR12131">
    <property type="entry name" value="ATP-DEPENDENT RNA AND DNA HELICASE"/>
    <property type="match status" value="1"/>
</dbReference>
<protein>
    <submittedName>
        <fullName evidence="8">DEAD/DEAH box helicase</fullName>
    </submittedName>
</protein>
<dbReference type="InterPro" id="IPR027417">
    <property type="entry name" value="P-loop_NTPase"/>
</dbReference>
<feature type="domain" description="Helicase ATP-binding" evidence="6">
    <location>
        <begin position="30"/>
        <end position="188"/>
    </location>
</feature>
<gene>
    <name evidence="8" type="ORF">JZY06_02565</name>
</gene>
<dbReference type="InterPro" id="IPR058621">
    <property type="entry name" value="SH3_HelY"/>
</dbReference>
<dbReference type="InterPro" id="IPR012961">
    <property type="entry name" value="Ski2/MTR4_C"/>
</dbReference>
<dbReference type="PROSITE" id="PS51194">
    <property type="entry name" value="HELICASE_CTER"/>
    <property type="match status" value="1"/>
</dbReference>
<dbReference type="InterPro" id="IPR001650">
    <property type="entry name" value="Helicase_C-like"/>
</dbReference>
<keyword evidence="9" id="KW-1185">Reference proteome</keyword>
<dbReference type="SUPFAM" id="SSF52540">
    <property type="entry name" value="P-loop containing nucleoside triphosphate hydrolases"/>
    <property type="match status" value="1"/>
</dbReference>
<dbReference type="GO" id="GO:0004386">
    <property type="term" value="F:helicase activity"/>
    <property type="evidence" value="ECO:0007669"/>
    <property type="project" value="UniProtKB-KW"/>
</dbReference>
<evidence type="ECO:0000256" key="4">
    <source>
        <dbReference type="ARBA" id="ARBA00022840"/>
    </source>
</evidence>
<evidence type="ECO:0000259" key="7">
    <source>
        <dbReference type="PROSITE" id="PS51194"/>
    </source>
</evidence>
<dbReference type="Pfam" id="PF08148">
    <property type="entry name" value="DSHCT"/>
    <property type="match status" value="1"/>
</dbReference>
<dbReference type="InterPro" id="IPR011545">
    <property type="entry name" value="DEAD/DEAH_box_helicase_dom"/>
</dbReference>
<feature type="compositionally biased region" description="Basic residues" evidence="5">
    <location>
        <begin position="259"/>
        <end position="273"/>
    </location>
</feature>
<evidence type="ECO:0000313" key="8">
    <source>
        <dbReference type="EMBL" id="MBN9643515.1"/>
    </source>
</evidence>
<evidence type="ECO:0000256" key="3">
    <source>
        <dbReference type="ARBA" id="ARBA00022806"/>
    </source>
</evidence>
<evidence type="ECO:0000256" key="1">
    <source>
        <dbReference type="ARBA" id="ARBA00022741"/>
    </source>
</evidence>
<dbReference type="Gene3D" id="3.40.50.300">
    <property type="entry name" value="P-loop containing nucleotide triphosphate hydrolases"/>
    <property type="match status" value="2"/>
</dbReference>
<dbReference type="GO" id="GO:0055087">
    <property type="term" value="C:Ski complex"/>
    <property type="evidence" value="ECO:0007669"/>
    <property type="project" value="TreeGrafter"/>
</dbReference>
<sequence length="949" mass="104330">MTDNNARTAFFDSFSDTLDFEPDQFQVTACRSVDAGRGVLVCAPTGAGKTVVGEFAVHKALAEGTKCFYTTPIKALSNQKYHDFVAAHGAANIGLLTGDVSINGRADVVVMTTEVLRNMIYAGSEALDRLAYVVMDEIHYLADRSRGPVWEEVILNLDESVTVIGLSATVSNAEEFGAWLETVRGDTDIVVTETRPVPLDQWMMVGGKLHPLLKSGATGEVNNQLIQAISTARKTGPDTPQEFGATTAGSRRNWEPRGKRNRHTPRRAPSRMQRRAGVLRILEGKNMLPAITFIFSRAGCDDAVFQCLRSRLDLTNAHEKDEIARIVDHGVEGIDEQDLAVLNFPQFKKAACHGIAAHHAGMLPAFRHIVEDLFTQGLLKAVFATETLALGINMPARTVILEKLVKYNGEAHVDLTPGEYTQLTGRAGRRGIDVMGNAVVLWTPSVDAEFVAGLASTRTYPLISTFRPGYNMAVNLINTIGFQPAHRLLEKSFAQFQTDVDVVADTDRLERAEKLVAATEGELRGMLGRIPFDERMRALLLPAGDGDDDRALHEAAFTTILDYIELRQKLNREEKAFHRRRLEMADEMTMQLLDSLVVGDIIAWADKKKKVHTGIVTKTARPGTSPEPWVTSGDGWHGRLHAAQLKVPPQKIGHTQLKKHKGAPAGRRRKYEMEALFSQKITPPRKLRAPKPKKPKTLDNLAVKIRQHPGHRFPHREEIARVAERLVKARVKLRGLEKSIGSARDTLGRTFDRIVGLLAEYGYVEFAGGATAETGGTPSVTPEGENLARIHNESDLLVAQCLRRGIWNDLDPAELAGAVSMCVFETRKQTSGRPDAPTERLADAMNGITRIYGELAVDEQRWSLPGTREPDGGFSLAIHQWTAGAPMDYCMAAAAACGAELTPGDFVRWCRQVIDLLEQVAATGYTEEITRNARRAIDAIRRGVVAIGA</sequence>
<dbReference type="Pfam" id="PF00271">
    <property type="entry name" value="Helicase_C"/>
    <property type="match status" value="1"/>
</dbReference>
<dbReference type="PROSITE" id="PS51192">
    <property type="entry name" value="HELICASE_ATP_BIND_1"/>
    <property type="match status" value="1"/>
</dbReference>
<comment type="caution">
    <text evidence="8">The sequence shown here is derived from an EMBL/GenBank/DDBJ whole genome shotgun (WGS) entry which is preliminary data.</text>
</comment>
<dbReference type="SMART" id="SM00490">
    <property type="entry name" value="HELICc"/>
    <property type="match status" value="1"/>
</dbReference>
<keyword evidence="1" id="KW-0547">Nucleotide-binding</keyword>
<dbReference type="GO" id="GO:0016787">
    <property type="term" value="F:hydrolase activity"/>
    <property type="evidence" value="ECO:0007669"/>
    <property type="project" value="UniProtKB-KW"/>
</dbReference>
<dbReference type="Gene3D" id="1.10.3380.30">
    <property type="match status" value="1"/>
</dbReference>
<keyword evidence="4" id="KW-0067">ATP-binding</keyword>
<evidence type="ECO:0000256" key="5">
    <source>
        <dbReference type="SAM" id="MobiDB-lite"/>
    </source>
</evidence>
<dbReference type="CDD" id="cd18795">
    <property type="entry name" value="SF2_C_Ski2"/>
    <property type="match status" value="1"/>
</dbReference>
<proteinExistence type="predicted"/>
<evidence type="ECO:0000259" key="6">
    <source>
        <dbReference type="PROSITE" id="PS51192"/>
    </source>
</evidence>
<evidence type="ECO:0000313" key="9">
    <source>
        <dbReference type="Proteomes" id="UP000664332"/>
    </source>
</evidence>
<organism evidence="8 9">
    <name type="scientific">Corynebacterium mendelii</name>
    <dbReference type="NCBI Taxonomy" id="2765362"/>
    <lineage>
        <taxon>Bacteria</taxon>
        <taxon>Bacillati</taxon>
        <taxon>Actinomycetota</taxon>
        <taxon>Actinomycetes</taxon>
        <taxon>Mycobacteriales</taxon>
        <taxon>Corynebacteriaceae</taxon>
        <taxon>Corynebacterium</taxon>
    </lineage>
</organism>
<dbReference type="EMBL" id="JAFLEQ010000003">
    <property type="protein sequence ID" value="MBN9643515.1"/>
    <property type="molecule type" value="Genomic_DNA"/>
</dbReference>
<dbReference type="InterPro" id="IPR014001">
    <property type="entry name" value="Helicase_ATP-bd"/>
</dbReference>
<feature type="domain" description="Helicase C-terminal" evidence="7">
    <location>
        <begin position="273"/>
        <end position="478"/>
    </location>
</feature>
<keyword evidence="2" id="KW-0378">Hydrolase</keyword>
<dbReference type="InterPro" id="IPR050699">
    <property type="entry name" value="RNA-DNA_Helicase"/>
</dbReference>
<dbReference type="SMART" id="SM00487">
    <property type="entry name" value="DEXDc"/>
    <property type="match status" value="1"/>
</dbReference>
<dbReference type="Proteomes" id="UP000664332">
    <property type="component" value="Unassembled WGS sequence"/>
</dbReference>
<dbReference type="GO" id="GO:0005524">
    <property type="term" value="F:ATP binding"/>
    <property type="evidence" value="ECO:0007669"/>
    <property type="project" value="UniProtKB-KW"/>
</dbReference>
<keyword evidence="3 8" id="KW-0347">Helicase</keyword>
<dbReference type="GO" id="GO:0003676">
    <property type="term" value="F:nucleic acid binding"/>
    <property type="evidence" value="ECO:0007669"/>
    <property type="project" value="InterPro"/>
</dbReference>
<dbReference type="PANTHER" id="PTHR12131:SF1">
    <property type="entry name" value="ATP-DEPENDENT RNA HELICASE SUPV3L1, MITOCHONDRIAL-RELATED"/>
    <property type="match status" value="1"/>
</dbReference>
<dbReference type="SMART" id="SM01142">
    <property type="entry name" value="DSHCT"/>
    <property type="match status" value="1"/>
</dbReference>
<dbReference type="AlphaFoldDB" id="A0A939DZ56"/>
<dbReference type="RefSeq" id="WP_207118215.1">
    <property type="nucleotide sequence ID" value="NZ_JAFLEQ010000003.1"/>
</dbReference>
<dbReference type="Pfam" id="PF00270">
    <property type="entry name" value="DEAD"/>
    <property type="match status" value="1"/>
</dbReference>
<dbReference type="Pfam" id="PF26090">
    <property type="entry name" value="SH3_HelY"/>
    <property type="match status" value="1"/>
</dbReference>
<dbReference type="GO" id="GO:0070478">
    <property type="term" value="P:nuclear-transcribed mRNA catabolic process, 3'-5' exonucleolytic nonsense-mediated decay"/>
    <property type="evidence" value="ECO:0007669"/>
    <property type="project" value="TreeGrafter"/>
</dbReference>
<evidence type="ECO:0000256" key="2">
    <source>
        <dbReference type="ARBA" id="ARBA00022801"/>
    </source>
</evidence>
<accession>A0A939DZ56</accession>